<gene>
    <name evidence="9" type="ORF">CUT44_02785</name>
</gene>
<reference evidence="9 10" key="1">
    <citation type="submission" date="2017-11" db="EMBL/GenBank/DDBJ databases">
        <title>Streptomyces carmine sp. nov., a novel actinomycete isolated from Sophora alopecuroides in Xinjiang, China.</title>
        <authorList>
            <person name="Wang Y."/>
            <person name="Luo X."/>
            <person name="Wan C."/>
            <person name="Zhang L."/>
        </authorList>
    </citation>
    <scope>NUCLEOTIDE SEQUENCE [LARGE SCALE GENOMIC DNA]</scope>
    <source>
        <strain evidence="9 10">TRM SA0054</strain>
    </source>
</reference>
<evidence type="ECO:0000259" key="8">
    <source>
        <dbReference type="PROSITE" id="PS50928"/>
    </source>
</evidence>
<evidence type="ECO:0000256" key="5">
    <source>
        <dbReference type="ARBA" id="ARBA00022989"/>
    </source>
</evidence>
<dbReference type="Proteomes" id="UP000230407">
    <property type="component" value="Unassembled WGS sequence"/>
</dbReference>
<dbReference type="GO" id="GO:0005886">
    <property type="term" value="C:plasma membrane"/>
    <property type="evidence" value="ECO:0007669"/>
    <property type="project" value="UniProtKB-SubCell"/>
</dbReference>
<accession>A0A2M8MBI9</accession>
<organism evidence="9 10">
    <name type="scientific">Streptomyces carminius</name>
    <dbReference type="NCBI Taxonomy" id="2665496"/>
    <lineage>
        <taxon>Bacteria</taxon>
        <taxon>Bacillati</taxon>
        <taxon>Actinomycetota</taxon>
        <taxon>Actinomycetes</taxon>
        <taxon>Kitasatosporales</taxon>
        <taxon>Streptomycetaceae</taxon>
        <taxon>Streptomyces</taxon>
    </lineage>
</organism>
<dbReference type="PROSITE" id="PS50928">
    <property type="entry name" value="ABC_TM1"/>
    <property type="match status" value="1"/>
</dbReference>
<dbReference type="Pfam" id="PF00528">
    <property type="entry name" value="BPD_transp_1"/>
    <property type="match status" value="1"/>
</dbReference>
<evidence type="ECO:0000256" key="1">
    <source>
        <dbReference type="ARBA" id="ARBA00004651"/>
    </source>
</evidence>
<keyword evidence="3" id="KW-1003">Cell membrane</keyword>
<comment type="caution">
    <text evidence="9">The sequence shown here is derived from an EMBL/GenBank/DDBJ whole genome shotgun (WGS) entry which is preliminary data.</text>
</comment>
<evidence type="ECO:0000256" key="3">
    <source>
        <dbReference type="ARBA" id="ARBA00022475"/>
    </source>
</evidence>
<keyword evidence="5 7" id="KW-1133">Transmembrane helix</keyword>
<sequence>MRPGRTGGVRDALPVAAGAVLAVALMEAVGRLEVFGGSWPPLSRVLDLLWVPATRELLVRSLGTTAGEAGIGLLAGTLAAVAVAVLGVLLPVLRAGLDRLAAVVNAIPLIALGPLLIAGVGREDSPAVVAALAVGFVMFVSMTSGLDAASGAHHDVLAALGASRTTTLLRLRLPASVPMALDGLTQAAPAAVLGAIVGEWLGAPRGLGTLLVSTMQNHQTLLLWAAGMAAALLAMASYAVVCALRSQLVWRFQ</sequence>
<dbReference type="PANTHER" id="PTHR30151:SF0">
    <property type="entry name" value="ABC TRANSPORTER PERMEASE PROTEIN MJ0413-RELATED"/>
    <property type="match status" value="1"/>
</dbReference>
<dbReference type="InterPro" id="IPR035906">
    <property type="entry name" value="MetI-like_sf"/>
</dbReference>
<dbReference type="InterPro" id="IPR000515">
    <property type="entry name" value="MetI-like"/>
</dbReference>
<feature type="transmembrane region" description="Helical" evidence="7">
    <location>
        <begin position="179"/>
        <end position="201"/>
    </location>
</feature>
<evidence type="ECO:0000256" key="4">
    <source>
        <dbReference type="ARBA" id="ARBA00022692"/>
    </source>
</evidence>
<dbReference type="RefSeq" id="WP_100200504.1">
    <property type="nucleotide sequence ID" value="NZ_PGGW01000010.1"/>
</dbReference>
<dbReference type="SUPFAM" id="SSF161098">
    <property type="entry name" value="MetI-like"/>
    <property type="match status" value="1"/>
</dbReference>
<keyword evidence="4 7" id="KW-0812">Transmembrane</keyword>
<evidence type="ECO:0000313" key="10">
    <source>
        <dbReference type="Proteomes" id="UP000230407"/>
    </source>
</evidence>
<keyword evidence="6 7" id="KW-0472">Membrane</keyword>
<name>A0A2M8MBI9_9ACTN</name>
<dbReference type="PANTHER" id="PTHR30151">
    <property type="entry name" value="ALKANE SULFONATE ABC TRANSPORTER-RELATED, MEMBRANE SUBUNIT"/>
    <property type="match status" value="1"/>
</dbReference>
<feature type="domain" description="ABC transmembrane type-1" evidence="8">
    <location>
        <begin position="58"/>
        <end position="245"/>
    </location>
</feature>
<comment type="subcellular location">
    <subcellularLocation>
        <location evidence="1 7">Cell membrane</location>
        <topology evidence="1 7">Multi-pass membrane protein</topology>
    </subcellularLocation>
</comment>
<feature type="transmembrane region" description="Helical" evidence="7">
    <location>
        <begin position="100"/>
        <end position="121"/>
    </location>
</feature>
<evidence type="ECO:0000256" key="6">
    <source>
        <dbReference type="ARBA" id="ARBA00023136"/>
    </source>
</evidence>
<comment type="similarity">
    <text evidence="7">Belongs to the binding-protein-dependent transport system permease family.</text>
</comment>
<feature type="transmembrane region" description="Helical" evidence="7">
    <location>
        <begin position="221"/>
        <end position="244"/>
    </location>
</feature>
<feature type="transmembrane region" description="Helical" evidence="7">
    <location>
        <begin position="127"/>
        <end position="146"/>
    </location>
</feature>
<dbReference type="GO" id="GO:0055085">
    <property type="term" value="P:transmembrane transport"/>
    <property type="evidence" value="ECO:0007669"/>
    <property type="project" value="InterPro"/>
</dbReference>
<feature type="transmembrane region" description="Helical" evidence="7">
    <location>
        <begin position="71"/>
        <end position="93"/>
    </location>
</feature>
<evidence type="ECO:0000313" key="9">
    <source>
        <dbReference type="EMBL" id="PJF01595.1"/>
    </source>
</evidence>
<evidence type="ECO:0000256" key="7">
    <source>
        <dbReference type="RuleBase" id="RU363032"/>
    </source>
</evidence>
<dbReference type="EMBL" id="PGGW01000010">
    <property type="protein sequence ID" value="PJF01595.1"/>
    <property type="molecule type" value="Genomic_DNA"/>
</dbReference>
<dbReference type="AlphaFoldDB" id="A0A2M8MBI9"/>
<protein>
    <recommendedName>
        <fullName evidence="8">ABC transmembrane type-1 domain-containing protein</fullName>
    </recommendedName>
</protein>
<keyword evidence="2 7" id="KW-0813">Transport</keyword>
<dbReference type="Gene3D" id="1.10.3720.10">
    <property type="entry name" value="MetI-like"/>
    <property type="match status" value="1"/>
</dbReference>
<proteinExistence type="inferred from homology"/>
<evidence type="ECO:0000256" key="2">
    <source>
        <dbReference type="ARBA" id="ARBA00022448"/>
    </source>
</evidence>
<keyword evidence="10" id="KW-1185">Reference proteome</keyword>
<feature type="transmembrane region" description="Helical" evidence="7">
    <location>
        <begin position="12"/>
        <end position="32"/>
    </location>
</feature>